<evidence type="ECO:0000313" key="5">
    <source>
        <dbReference type="EMBL" id="HGL16761.1"/>
    </source>
</evidence>
<name>A0A7C2K1G6_UNCW3</name>
<evidence type="ECO:0000313" key="4">
    <source>
        <dbReference type="EMBL" id="HEN27187.1"/>
    </source>
</evidence>
<gene>
    <name evidence="4" type="ORF">ENQ77_00650</name>
    <name evidence="5" type="ORF">ENU66_00220</name>
</gene>
<feature type="domain" description="ATP-dependent DNA ligase family profile" evidence="3">
    <location>
        <begin position="95"/>
        <end position="191"/>
    </location>
</feature>
<comment type="similarity">
    <text evidence="1">Belongs to the ATP-dependent DNA ligase family.</text>
</comment>
<sequence length="191" mass="22594">MMELKPVWLMQPIPYMGEILEGDWIVEPKIDGWRLQIIKSNGKVQFWGRRLEKNPNWTDKLSYLLAFLEHIPDNTILDAELYSEKGRRFIPSLFKKNPNVKPIIMVFDVIYLNGEKVFMLPLKDRKLFLENLNLKEPFYLMPYERLTADVKTHLLAEKKKGHEGIVLKMLYSPYEIGKDGPIATIFWRKVK</sequence>
<dbReference type="GO" id="GO:0006310">
    <property type="term" value="P:DNA recombination"/>
    <property type="evidence" value="ECO:0007669"/>
    <property type="project" value="InterPro"/>
</dbReference>
<dbReference type="PANTHER" id="PTHR45674:SF4">
    <property type="entry name" value="DNA LIGASE 1"/>
    <property type="match status" value="1"/>
</dbReference>
<dbReference type="PANTHER" id="PTHR45674">
    <property type="entry name" value="DNA LIGASE 1/3 FAMILY MEMBER"/>
    <property type="match status" value="1"/>
</dbReference>
<dbReference type="PROSITE" id="PS50160">
    <property type="entry name" value="DNA_LIGASE_A3"/>
    <property type="match status" value="1"/>
</dbReference>
<accession>A0A7C2K1G6</accession>
<dbReference type="SUPFAM" id="SSF56091">
    <property type="entry name" value="DNA ligase/mRNA capping enzyme, catalytic domain"/>
    <property type="match status" value="1"/>
</dbReference>
<organism evidence="4">
    <name type="scientific">candidate division WOR-3 bacterium</name>
    <dbReference type="NCBI Taxonomy" id="2052148"/>
    <lineage>
        <taxon>Bacteria</taxon>
        <taxon>Bacteria division WOR-3</taxon>
    </lineage>
</organism>
<evidence type="ECO:0000256" key="1">
    <source>
        <dbReference type="ARBA" id="ARBA00007572"/>
    </source>
</evidence>
<dbReference type="GO" id="GO:0005524">
    <property type="term" value="F:ATP binding"/>
    <property type="evidence" value="ECO:0007669"/>
    <property type="project" value="InterPro"/>
</dbReference>
<keyword evidence="2" id="KW-0436">Ligase</keyword>
<dbReference type="GO" id="GO:0006281">
    <property type="term" value="P:DNA repair"/>
    <property type="evidence" value="ECO:0007669"/>
    <property type="project" value="InterPro"/>
</dbReference>
<dbReference type="EMBL" id="DTDJ01000003">
    <property type="protein sequence ID" value="HGL16761.1"/>
    <property type="molecule type" value="Genomic_DNA"/>
</dbReference>
<dbReference type="InterPro" id="IPR050191">
    <property type="entry name" value="ATP-dep_DNA_ligase"/>
</dbReference>
<dbReference type="InterPro" id="IPR012310">
    <property type="entry name" value="DNA_ligase_ATP-dep_cent"/>
</dbReference>
<evidence type="ECO:0000259" key="3">
    <source>
        <dbReference type="PROSITE" id="PS50160"/>
    </source>
</evidence>
<dbReference type="Gene3D" id="3.30.470.30">
    <property type="entry name" value="DNA ligase/mRNA capping enzyme"/>
    <property type="match status" value="1"/>
</dbReference>
<dbReference type="EMBL" id="DSOL01000018">
    <property type="protein sequence ID" value="HEN27187.1"/>
    <property type="molecule type" value="Genomic_DNA"/>
</dbReference>
<protein>
    <recommendedName>
        <fullName evidence="3">ATP-dependent DNA ligase family profile domain-containing protein</fullName>
    </recommendedName>
</protein>
<dbReference type="Pfam" id="PF01068">
    <property type="entry name" value="DNA_ligase_A_M"/>
    <property type="match status" value="1"/>
</dbReference>
<reference evidence="4" key="1">
    <citation type="journal article" date="2020" name="mSystems">
        <title>Genome- and Community-Level Interaction Insights into Carbon Utilization and Element Cycling Functions of Hydrothermarchaeota in Hydrothermal Sediment.</title>
        <authorList>
            <person name="Zhou Z."/>
            <person name="Liu Y."/>
            <person name="Xu W."/>
            <person name="Pan J."/>
            <person name="Luo Z.H."/>
            <person name="Li M."/>
        </authorList>
    </citation>
    <scope>NUCLEOTIDE SEQUENCE [LARGE SCALE GENOMIC DNA]</scope>
    <source>
        <strain evidence="4">SpSt-34</strain>
        <strain evidence="5">SpSt-69</strain>
    </source>
</reference>
<dbReference type="GO" id="GO:0003910">
    <property type="term" value="F:DNA ligase (ATP) activity"/>
    <property type="evidence" value="ECO:0007669"/>
    <property type="project" value="InterPro"/>
</dbReference>
<comment type="caution">
    <text evidence="4">The sequence shown here is derived from an EMBL/GenBank/DDBJ whole genome shotgun (WGS) entry which is preliminary data.</text>
</comment>
<dbReference type="AlphaFoldDB" id="A0A7C2K1G6"/>
<proteinExistence type="inferred from homology"/>
<evidence type="ECO:0000256" key="2">
    <source>
        <dbReference type="ARBA" id="ARBA00022598"/>
    </source>
</evidence>